<proteinExistence type="predicted"/>
<protein>
    <submittedName>
        <fullName evidence="1">Uncharacterized protein</fullName>
    </submittedName>
</protein>
<evidence type="ECO:0000313" key="1">
    <source>
        <dbReference type="EMBL" id="TNB54928.1"/>
    </source>
</evidence>
<dbReference type="Proteomes" id="UP000306813">
    <property type="component" value="Unassembled WGS sequence"/>
</dbReference>
<accession>A0AAX2UGE2</accession>
<name>A0AAX2UGE2_9BACT</name>
<dbReference type="EMBL" id="VDBS01000097">
    <property type="protein sequence ID" value="TNB54928.1"/>
    <property type="molecule type" value="Genomic_DNA"/>
</dbReference>
<gene>
    <name evidence="1" type="ORF">FDW42_09780</name>
</gene>
<organism evidence="1 2">
    <name type="scientific">Campylobacter helveticus</name>
    <dbReference type="NCBI Taxonomy" id="28898"/>
    <lineage>
        <taxon>Bacteria</taxon>
        <taxon>Pseudomonadati</taxon>
        <taxon>Campylobacterota</taxon>
        <taxon>Epsilonproteobacteria</taxon>
        <taxon>Campylobacterales</taxon>
        <taxon>Campylobacteraceae</taxon>
        <taxon>Campylobacter</taxon>
    </lineage>
</organism>
<sequence length="66" mass="7856">MINFSNANYRFHPCMPKECHKIYDTLKLMEKQEKKEEDTEKDGLKISNEKQEISTFDFQNNLSILA</sequence>
<dbReference type="RefSeq" id="WP_139026941.1">
    <property type="nucleotide sequence ID" value="NZ_JANKHS010000064.1"/>
</dbReference>
<evidence type="ECO:0000313" key="2">
    <source>
        <dbReference type="Proteomes" id="UP000306813"/>
    </source>
</evidence>
<dbReference type="AlphaFoldDB" id="A0AAX2UGE2"/>
<comment type="caution">
    <text evidence="1">The sequence shown here is derived from an EMBL/GenBank/DDBJ whole genome shotgun (WGS) entry which is preliminary data.</text>
</comment>
<reference evidence="1 2" key="1">
    <citation type="submission" date="2019-05" db="EMBL/GenBank/DDBJ databases">
        <title>Draft genomes of eight strains of Campylobacter helveticus isolated from cats and a dog in New Zealand.</title>
        <authorList>
            <person name="Bojanic K."/>
            <person name="Midwinter A.C."/>
            <person name="Biggs P.J."/>
            <person name="Acke E."/>
            <person name="Cornelius A.J."/>
            <person name="Marshall J.C."/>
        </authorList>
    </citation>
    <scope>NUCLEOTIDE SEQUENCE [LARGE SCALE GENOMIC DNA]</scope>
    <source>
        <strain evidence="1 2">ACP123b</strain>
    </source>
</reference>